<protein>
    <recommendedName>
        <fullName evidence="4">Tektin</fullName>
    </recommendedName>
</protein>
<evidence type="ECO:0000313" key="6">
    <source>
        <dbReference type="EMBL" id="CAC5358633.1"/>
    </source>
</evidence>
<reference evidence="6 7" key="1">
    <citation type="submission" date="2020-06" db="EMBL/GenBank/DDBJ databases">
        <authorList>
            <person name="Li R."/>
            <person name="Bekaert M."/>
        </authorList>
    </citation>
    <scope>NUCLEOTIDE SEQUENCE [LARGE SCALE GENOMIC DNA]</scope>
    <source>
        <strain evidence="7">wild</strain>
    </source>
</reference>
<dbReference type="GO" id="GO:0015630">
    <property type="term" value="C:microtubule cytoskeleton"/>
    <property type="evidence" value="ECO:0007669"/>
    <property type="project" value="UniProtKB-UniRule"/>
</dbReference>
<dbReference type="PANTHER" id="PTHR19960:SF12">
    <property type="entry name" value="TEKTIN-4"/>
    <property type="match status" value="1"/>
</dbReference>
<accession>A0A6J8A030</accession>
<dbReference type="AlphaFoldDB" id="A0A6J8A030"/>
<feature type="coiled-coil region" evidence="5">
    <location>
        <begin position="345"/>
        <end position="386"/>
    </location>
</feature>
<keyword evidence="4" id="KW-0969">Cilium</keyword>
<dbReference type="PANTHER" id="PTHR19960">
    <property type="entry name" value="TEKTIN"/>
    <property type="match status" value="1"/>
</dbReference>
<comment type="subcellular location">
    <subcellularLocation>
        <location evidence="4">Cytoplasm</location>
        <location evidence="4">Cytoskeleton</location>
        <location evidence="4">Cilium axoneme</location>
    </subcellularLocation>
</comment>
<sequence>MAKHGQTEDEIPPTMPETTRNMTVNGMETTYQGNTGPDMGISTMGFRSSKYNPAEWHETNYSKYYQSFSDRDNAERIRHESKRTMNETEATTNKTQAEVTKKLGERLQDINFGNLSWKEKFRIQKRQGVDLVQDDVELSLLKEVEIINNVQDLLKKTIDQSEKQIKLNREAKQNLEMDWSDKKEALEIDTKSGSLRNHHTDKQFYSGAAKFEEIQSTPESWAQFSHDNVVRAEHERMASIQLRQLIDNILEDSSRDMREQCDTVDVNFTKRIEEMEDAKTKLEENLNKICREITQMENNIDNLRKAIRDKENPMKVSQTRLNNRTYRPGVELCRDPVQYKLVGEVNEIAQSIDALTEQLNNAENARKDLQDNRMALEKEISVKKNSLFIDREKCVTVRTRYPTTLKLQGHQ</sequence>
<dbReference type="GO" id="GO:0060294">
    <property type="term" value="P:cilium movement involved in cell motility"/>
    <property type="evidence" value="ECO:0007669"/>
    <property type="project" value="UniProtKB-UniRule"/>
</dbReference>
<comment type="similarity">
    <text evidence="1 4">Belongs to the tektin family.</text>
</comment>
<feature type="coiled-coil region" evidence="5">
    <location>
        <begin position="265"/>
        <end position="313"/>
    </location>
</feature>
<evidence type="ECO:0000256" key="1">
    <source>
        <dbReference type="ARBA" id="ARBA00007209"/>
    </source>
</evidence>
<dbReference type="GO" id="GO:0060271">
    <property type="term" value="P:cilium assembly"/>
    <property type="evidence" value="ECO:0007669"/>
    <property type="project" value="UniProtKB-UniRule"/>
</dbReference>
<dbReference type="OrthoDB" id="5788000at2759"/>
<organism evidence="6 7">
    <name type="scientific">Mytilus coruscus</name>
    <name type="common">Sea mussel</name>
    <dbReference type="NCBI Taxonomy" id="42192"/>
    <lineage>
        <taxon>Eukaryota</taxon>
        <taxon>Metazoa</taxon>
        <taxon>Spiralia</taxon>
        <taxon>Lophotrochozoa</taxon>
        <taxon>Mollusca</taxon>
        <taxon>Bivalvia</taxon>
        <taxon>Autobranchia</taxon>
        <taxon>Pteriomorphia</taxon>
        <taxon>Mytilida</taxon>
        <taxon>Mytiloidea</taxon>
        <taxon>Mytilidae</taxon>
        <taxon>Mytilinae</taxon>
        <taxon>Mytilus</taxon>
    </lineage>
</organism>
<dbReference type="GO" id="GO:0036126">
    <property type="term" value="C:sperm flagellum"/>
    <property type="evidence" value="ECO:0007669"/>
    <property type="project" value="TreeGrafter"/>
</dbReference>
<evidence type="ECO:0000256" key="5">
    <source>
        <dbReference type="SAM" id="Coils"/>
    </source>
</evidence>
<dbReference type="PRINTS" id="PR00511">
    <property type="entry name" value="TEKTIN"/>
</dbReference>
<keyword evidence="2" id="KW-0963">Cytoplasm</keyword>
<keyword evidence="4" id="KW-0966">Cell projection</keyword>
<keyword evidence="4" id="KW-0282">Flagellum</keyword>
<dbReference type="InterPro" id="IPR000435">
    <property type="entry name" value="Tektins"/>
</dbReference>
<keyword evidence="7" id="KW-1185">Reference proteome</keyword>
<evidence type="ECO:0000256" key="2">
    <source>
        <dbReference type="ARBA" id="ARBA00022490"/>
    </source>
</evidence>
<dbReference type="EMBL" id="CACVKT020000381">
    <property type="protein sequence ID" value="CAC5358633.1"/>
    <property type="molecule type" value="Genomic_DNA"/>
</dbReference>
<evidence type="ECO:0000256" key="3">
    <source>
        <dbReference type="ARBA" id="ARBA00023054"/>
    </source>
</evidence>
<evidence type="ECO:0000256" key="4">
    <source>
        <dbReference type="RuleBase" id="RU367040"/>
    </source>
</evidence>
<evidence type="ECO:0000313" key="7">
    <source>
        <dbReference type="Proteomes" id="UP000507470"/>
    </source>
</evidence>
<name>A0A6J8A030_MYTCO</name>
<dbReference type="Pfam" id="PF03148">
    <property type="entry name" value="Tektin"/>
    <property type="match status" value="2"/>
</dbReference>
<dbReference type="GO" id="GO:0005930">
    <property type="term" value="C:axoneme"/>
    <property type="evidence" value="ECO:0007669"/>
    <property type="project" value="UniProtKB-SubCell"/>
</dbReference>
<keyword evidence="3 5" id="KW-0175">Coiled coil</keyword>
<proteinExistence type="inferred from homology"/>
<dbReference type="Proteomes" id="UP000507470">
    <property type="component" value="Unassembled WGS sequence"/>
</dbReference>
<gene>
    <name evidence="6" type="ORF">MCOR_1802</name>
</gene>
<dbReference type="InterPro" id="IPR048256">
    <property type="entry name" value="Tektin-like"/>
</dbReference>
<dbReference type="GO" id="GO:0005634">
    <property type="term" value="C:nucleus"/>
    <property type="evidence" value="ECO:0007669"/>
    <property type="project" value="TreeGrafter"/>
</dbReference>